<evidence type="ECO:0000256" key="4">
    <source>
        <dbReference type="ARBA" id="ARBA00023002"/>
    </source>
</evidence>
<dbReference type="Proteomes" id="UP000501063">
    <property type="component" value="Chromosome"/>
</dbReference>
<dbReference type="InterPro" id="IPR001041">
    <property type="entry name" value="2Fe-2S_ferredoxin-type"/>
</dbReference>
<dbReference type="PROSITE" id="PS51384">
    <property type="entry name" value="FAD_FR"/>
    <property type="match status" value="1"/>
</dbReference>
<dbReference type="PROSITE" id="PS51085">
    <property type="entry name" value="2FE2S_FER_2"/>
    <property type="match status" value="1"/>
</dbReference>
<accession>A0A6G6IS90</accession>
<keyword evidence="2" id="KW-0001">2Fe-2S</keyword>
<keyword evidence="4" id="KW-0560">Oxidoreductase</keyword>
<dbReference type="GO" id="GO:0051537">
    <property type="term" value="F:2 iron, 2 sulfur cluster binding"/>
    <property type="evidence" value="ECO:0007669"/>
    <property type="project" value="UniProtKB-KW"/>
</dbReference>
<protein>
    <submittedName>
        <fullName evidence="9">Oxidoreductase</fullName>
    </submittedName>
</protein>
<dbReference type="CDD" id="cd06185">
    <property type="entry name" value="PDR_like"/>
    <property type="match status" value="1"/>
</dbReference>
<dbReference type="InterPro" id="IPR017927">
    <property type="entry name" value="FAD-bd_FR_type"/>
</dbReference>
<dbReference type="RefSeq" id="WP_024767610.1">
    <property type="nucleotide sequence ID" value="NZ_CP049140.1"/>
</dbReference>
<evidence type="ECO:0000256" key="3">
    <source>
        <dbReference type="ARBA" id="ARBA00022723"/>
    </source>
</evidence>
<dbReference type="InterPro" id="IPR017938">
    <property type="entry name" value="Riboflavin_synthase-like_b-brl"/>
</dbReference>
<reference evidence="9 10" key="1">
    <citation type="submission" date="2020-02" db="EMBL/GenBank/DDBJ databases">
        <title>Integrative conjugative elements (ICEs) and plasmids drive adaptation of Pseudomonas nitroreducens strain HBP1 to wastewater environment.</title>
        <authorList>
            <person name="Sentchilo V."/>
            <person name="Carraro N."/>
            <person name="Bertelli C."/>
            <person name="van der Meer J.R."/>
        </authorList>
    </citation>
    <scope>NUCLEOTIDE SEQUENCE [LARGE SCALE GENOMIC DNA]</scope>
    <source>
        <strain evidence="9 10">HBP1</strain>
    </source>
</reference>
<dbReference type="InterPro" id="IPR036010">
    <property type="entry name" value="2Fe-2S_ferredoxin-like_sf"/>
</dbReference>
<dbReference type="InterPro" id="IPR039261">
    <property type="entry name" value="FNR_nucleotide-bd"/>
</dbReference>
<evidence type="ECO:0000256" key="5">
    <source>
        <dbReference type="ARBA" id="ARBA00023004"/>
    </source>
</evidence>
<dbReference type="InterPro" id="IPR012675">
    <property type="entry name" value="Beta-grasp_dom_sf"/>
</dbReference>
<sequence length="320" mass="35049">MLEVLVAHKKTEAEGIASFELVQANGQPLPSFAPGAHIDVHLPSGLVRQYSLCSPPEERHRYLIAVLEEPESRGGSRALHHQVQVGQTLQIGEPRNLFPLAEQRGKSLLFAGGIGITPILAMARYLARRGEDFELHYCARTPQRAAFLDWLRKCPFAERVRLHFDDGAPEQRLDAAQVLAAPAADSHVYVCGPGGFMQHILGNAATRGWPAERVHREYFAAPASAPVELPGDGTFEVELARSGRVYRVPAERSVFEVLDEAGVVIPVSCEQGICGACLTGVLDGIPDHRDAFQTDEEKAANRYFTPCCSRARSARLLLDL</sequence>
<evidence type="ECO:0000256" key="2">
    <source>
        <dbReference type="ARBA" id="ARBA00022714"/>
    </source>
</evidence>
<dbReference type="CDD" id="cd00207">
    <property type="entry name" value="fer2"/>
    <property type="match status" value="1"/>
</dbReference>
<dbReference type="KEGG" id="pnt:G5B91_06885"/>
<dbReference type="Pfam" id="PF00111">
    <property type="entry name" value="Fer2"/>
    <property type="match status" value="1"/>
</dbReference>
<keyword evidence="6" id="KW-0411">Iron-sulfur</keyword>
<evidence type="ECO:0000259" key="8">
    <source>
        <dbReference type="PROSITE" id="PS51384"/>
    </source>
</evidence>
<evidence type="ECO:0000313" key="9">
    <source>
        <dbReference type="EMBL" id="QIE86005.1"/>
    </source>
</evidence>
<dbReference type="PANTHER" id="PTHR47354:SF1">
    <property type="entry name" value="CARNITINE MONOOXYGENASE REDUCTASE SUBUNIT"/>
    <property type="match status" value="1"/>
</dbReference>
<dbReference type="AlphaFoldDB" id="A0A6G6IS90"/>
<evidence type="ECO:0000313" key="10">
    <source>
        <dbReference type="Proteomes" id="UP000501063"/>
    </source>
</evidence>
<dbReference type="SUPFAM" id="SSF54292">
    <property type="entry name" value="2Fe-2S ferredoxin-like"/>
    <property type="match status" value="1"/>
</dbReference>
<dbReference type="InterPro" id="IPR006058">
    <property type="entry name" value="2Fe2S_fd_BS"/>
</dbReference>
<dbReference type="SUPFAM" id="SSF63380">
    <property type="entry name" value="Riboflavin synthase domain-like"/>
    <property type="match status" value="1"/>
</dbReference>
<evidence type="ECO:0000256" key="6">
    <source>
        <dbReference type="ARBA" id="ARBA00023014"/>
    </source>
</evidence>
<keyword evidence="3" id="KW-0479">Metal-binding</keyword>
<dbReference type="EMBL" id="CP049140">
    <property type="protein sequence ID" value="QIE86005.1"/>
    <property type="molecule type" value="Genomic_DNA"/>
</dbReference>
<keyword evidence="1" id="KW-0285">Flavoprotein</keyword>
<name>A0A6G6IS90_PSENT</name>
<feature type="domain" description="2Fe-2S ferredoxin-type" evidence="7">
    <location>
        <begin position="235"/>
        <end position="320"/>
    </location>
</feature>
<organism evidence="9 10">
    <name type="scientific">Pseudomonas nitroreducens</name>
    <dbReference type="NCBI Taxonomy" id="46680"/>
    <lineage>
        <taxon>Bacteria</taxon>
        <taxon>Pseudomonadati</taxon>
        <taxon>Pseudomonadota</taxon>
        <taxon>Gammaproteobacteria</taxon>
        <taxon>Pseudomonadales</taxon>
        <taxon>Pseudomonadaceae</taxon>
        <taxon>Pseudomonas</taxon>
    </lineage>
</organism>
<keyword evidence="5" id="KW-0408">Iron</keyword>
<feature type="domain" description="FAD-binding FR-type" evidence="8">
    <location>
        <begin position="1"/>
        <end position="101"/>
    </location>
</feature>
<dbReference type="PANTHER" id="PTHR47354">
    <property type="entry name" value="NADH OXIDOREDUCTASE HCR"/>
    <property type="match status" value="1"/>
</dbReference>
<dbReference type="SUPFAM" id="SSF52343">
    <property type="entry name" value="Ferredoxin reductase-like, C-terminal NADP-linked domain"/>
    <property type="match status" value="1"/>
</dbReference>
<dbReference type="GO" id="GO:0046872">
    <property type="term" value="F:metal ion binding"/>
    <property type="evidence" value="ECO:0007669"/>
    <property type="project" value="UniProtKB-KW"/>
</dbReference>
<dbReference type="PROSITE" id="PS00197">
    <property type="entry name" value="2FE2S_FER_1"/>
    <property type="match status" value="1"/>
</dbReference>
<dbReference type="GO" id="GO:0016491">
    <property type="term" value="F:oxidoreductase activity"/>
    <property type="evidence" value="ECO:0007669"/>
    <property type="project" value="UniProtKB-KW"/>
</dbReference>
<evidence type="ECO:0000259" key="7">
    <source>
        <dbReference type="PROSITE" id="PS51085"/>
    </source>
</evidence>
<dbReference type="Gene3D" id="3.40.50.80">
    <property type="entry name" value="Nucleotide-binding domain of ferredoxin-NADP reductase (FNR) module"/>
    <property type="match status" value="1"/>
</dbReference>
<dbReference type="PRINTS" id="PR00409">
    <property type="entry name" value="PHDIOXRDTASE"/>
</dbReference>
<evidence type="ECO:0000256" key="1">
    <source>
        <dbReference type="ARBA" id="ARBA00022630"/>
    </source>
</evidence>
<dbReference type="InterPro" id="IPR050415">
    <property type="entry name" value="MRET"/>
</dbReference>
<dbReference type="Gene3D" id="3.10.20.30">
    <property type="match status" value="1"/>
</dbReference>
<dbReference type="Gene3D" id="2.40.30.10">
    <property type="entry name" value="Translation factors"/>
    <property type="match status" value="1"/>
</dbReference>
<gene>
    <name evidence="9" type="ORF">G5B91_06885</name>
</gene>
<proteinExistence type="predicted"/>